<dbReference type="EMBL" id="CAOQHR010000002">
    <property type="protein sequence ID" value="CAI6327633.1"/>
    <property type="molecule type" value="Genomic_DNA"/>
</dbReference>
<evidence type="ECO:0000256" key="2">
    <source>
        <dbReference type="SAM" id="SignalP"/>
    </source>
</evidence>
<evidence type="ECO:0000313" key="5">
    <source>
        <dbReference type="Proteomes" id="UP001152607"/>
    </source>
</evidence>
<protein>
    <recommendedName>
        <fullName evidence="3">SCP domain-containing protein</fullName>
    </recommendedName>
</protein>
<sequence length="268" mass="27876">MRSVSIISALALVGSTLAAPVAEPKLVIVTQTAVTTVTQGAAPTQAVEKVEANYRPEGQGNRRPDPVTIIRTIKYGGGPQTTQQPAQPTYAPAPPPPAPSSEPPKVTYAPAPPPPAPSSKAPEPTYAAPAPSTGGSGSYIDIVNKWRAKIDRAPLELDPKLEGNAQVTCNEGDGAMKHKIEKGSGTGGQVLAPVAPGADPTDFEKVFVGGWLCEVSSDPGLGSEVCDKLSKGYNLAGQRGHYDILKSDKYTKIGCGFYKDIWGCDLGS</sequence>
<feature type="domain" description="SCP" evidence="3">
    <location>
        <begin position="141"/>
        <end position="260"/>
    </location>
</feature>
<organism evidence="4 5">
    <name type="scientific">Periconia digitata</name>
    <dbReference type="NCBI Taxonomy" id="1303443"/>
    <lineage>
        <taxon>Eukaryota</taxon>
        <taxon>Fungi</taxon>
        <taxon>Dikarya</taxon>
        <taxon>Ascomycota</taxon>
        <taxon>Pezizomycotina</taxon>
        <taxon>Dothideomycetes</taxon>
        <taxon>Pleosporomycetidae</taxon>
        <taxon>Pleosporales</taxon>
        <taxon>Massarineae</taxon>
        <taxon>Periconiaceae</taxon>
        <taxon>Periconia</taxon>
    </lineage>
</organism>
<feature type="compositionally biased region" description="Low complexity" evidence="1">
    <location>
        <begin position="80"/>
        <end position="90"/>
    </location>
</feature>
<reference evidence="4" key="1">
    <citation type="submission" date="2023-01" db="EMBL/GenBank/DDBJ databases">
        <authorList>
            <person name="Van Ghelder C."/>
            <person name="Rancurel C."/>
        </authorList>
    </citation>
    <scope>NUCLEOTIDE SEQUENCE</scope>
    <source>
        <strain evidence="4">CNCM I-4278</strain>
    </source>
</reference>
<dbReference type="AlphaFoldDB" id="A0A9W4U6W8"/>
<feature type="region of interest" description="Disordered" evidence="1">
    <location>
        <begin position="73"/>
        <end position="138"/>
    </location>
</feature>
<dbReference type="Proteomes" id="UP001152607">
    <property type="component" value="Unassembled WGS sequence"/>
</dbReference>
<evidence type="ECO:0000256" key="1">
    <source>
        <dbReference type="SAM" id="MobiDB-lite"/>
    </source>
</evidence>
<keyword evidence="5" id="KW-1185">Reference proteome</keyword>
<dbReference type="Pfam" id="PF00188">
    <property type="entry name" value="CAP"/>
    <property type="match status" value="1"/>
</dbReference>
<proteinExistence type="predicted"/>
<feature type="chain" id="PRO_5040821761" description="SCP domain-containing protein" evidence="2">
    <location>
        <begin position="19"/>
        <end position="268"/>
    </location>
</feature>
<evidence type="ECO:0000259" key="3">
    <source>
        <dbReference type="Pfam" id="PF00188"/>
    </source>
</evidence>
<dbReference type="InterPro" id="IPR035940">
    <property type="entry name" value="CAP_sf"/>
</dbReference>
<feature type="compositionally biased region" description="Pro residues" evidence="1">
    <location>
        <begin position="91"/>
        <end position="102"/>
    </location>
</feature>
<feature type="signal peptide" evidence="2">
    <location>
        <begin position="1"/>
        <end position="18"/>
    </location>
</feature>
<comment type="caution">
    <text evidence="4">The sequence shown here is derived from an EMBL/GenBank/DDBJ whole genome shotgun (WGS) entry which is preliminary data.</text>
</comment>
<name>A0A9W4U6W8_9PLEO</name>
<dbReference type="InterPro" id="IPR014044">
    <property type="entry name" value="CAP_dom"/>
</dbReference>
<accession>A0A9W4U6W8</accession>
<dbReference type="SUPFAM" id="SSF55797">
    <property type="entry name" value="PR-1-like"/>
    <property type="match status" value="1"/>
</dbReference>
<evidence type="ECO:0000313" key="4">
    <source>
        <dbReference type="EMBL" id="CAI6327633.1"/>
    </source>
</evidence>
<dbReference type="PRINTS" id="PR01217">
    <property type="entry name" value="PRICHEXTENSN"/>
</dbReference>
<dbReference type="OrthoDB" id="5350391at2759"/>
<dbReference type="Gene3D" id="3.40.33.10">
    <property type="entry name" value="CAP"/>
    <property type="match status" value="1"/>
</dbReference>
<keyword evidence="2" id="KW-0732">Signal</keyword>
<gene>
    <name evidence="4" type="ORF">PDIGIT_LOCUS3909</name>
</gene>